<dbReference type="SUPFAM" id="SSF50129">
    <property type="entry name" value="GroES-like"/>
    <property type="match status" value="1"/>
</dbReference>
<dbReference type="AlphaFoldDB" id="A0A194XGX6"/>
<evidence type="ECO:0000256" key="2">
    <source>
        <dbReference type="ARBA" id="ARBA00023002"/>
    </source>
</evidence>
<dbReference type="RefSeq" id="XP_018073739.1">
    <property type="nucleotide sequence ID" value="XM_018211749.1"/>
</dbReference>
<dbReference type="STRING" id="149040.A0A194XGX6"/>
<comment type="similarity">
    <text evidence="1">Belongs to the zinc-containing alcohol dehydrogenase family.</text>
</comment>
<dbReference type="InterPro" id="IPR036291">
    <property type="entry name" value="NAD(P)-bd_dom_sf"/>
</dbReference>
<evidence type="ECO:0000256" key="1">
    <source>
        <dbReference type="ARBA" id="ARBA00008072"/>
    </source>
</evidence>
<dbReference type="Gene3D" id="3.40.50.720">
    <property type="entry name" value="NAD(P)-binding Rossmann-like Domain"/>
    <property type="match status" value="1"/>
</dbReference>
<dbReference type="InterPro" id="IPR013154">
    <property type="entry name" value="ADH-like_N"/>
</dbReference>
<dbReference type="PANTHER" id="PTHR45348:SF2">
    <property type="entry name" value="ZINC-TYPE ALCOHOL DEHYDROGENASE-LIKE PROTEIN C2E1P3.01"/>
    <property type="match status" value="1"/>
</dbReference>
<gene>
    <name evidence="4" type="ORF">LY89DRAFT_642405</name>
</gene>
<dbReference type="InterPro" id="IPR047122">
    <property type="entry name" value="Trans-enoyl_RdTase-like"/>
</dbReference>
<dbReference type="OrthoDB" id="48317at2759"/>
<dbReference type="SUPFAM" id="SSF51735">
    <property type="entry name" value="NAD(P)-binding Rossmann-fold domains"/>
    <property type="match status" value="1"/>
</dbReference>
<dbReference type="Pfam" id="PF00107">
    <property type="entry name" value="ADH_zinc_N"/>
    <property type="match status" value="1"/>
</dbReference>
<dbReference type="GO" id="GO:0016651">
    <property type="term" value="F:oxidoreductase activity, acting on NAD(P)H"/>
    <property type="evidence" value="ECO:0007669"/>
    <property type="project" value="InterPro"/>
</dbReference>
<feature type="domain" description="Enoyl reductase (ER)" evidence="3">
    <location>
        <begin position="50"/>
        <end position="381"/>
    </location>
</feature>
<keyword evidence="5" id="KW-1185">Reference proteome</keyword>
<dbReference type="InterPro" id="IPR020843">
    <property type="entry name" value="ER"/>
</dbReference>
<dbReference type="KEGG" id="psco:LY89DRAFT_642405"/>
<organism evidence="4 5">
    <name type="scientific">Mollisia scopiformis</name>
    <name type="common">Conifer needle endophyte fungus</name>
    <name type="synonym">Phialocephala scopiformis</name>
    <dbReference type="NCBI Taxonomy" id="149040"/>
    <lineage>
        <taxon>Eukaryota</taxon>
        <taxon>Fungi</taxon>
        <taxon>Dikarya</taxon>
        <taxon>Ascomycota</taxon>
        <taxon>Pezizomycotina</taxon>
        <taxon>Leotiomycetes</taxon>
        <taxon>Helotiales</taxon>
        <taxon>Mollisiaceae</taxon>
        <taxon>Mollisia</taxon>
    </lineage>
</organism>
<evidence type="ECO:0000313" key="5">
    <source>
        <dbReference type="Proteomes" id="UP000070700"/>
    </source>
</evidence>
<dbReference type="InterPro" id="IPR013149">
    <property type="entry name" value="ADH-like_C"/>
</dbReference>
<dbReference type="SMART" id="SM00829">
    <property type="entry name" value="PKS_ER"/>
    <property type="match status" value="1"/>
</dbReference>
<protein>
    <submittedName>
        <fullName evidence="4">GroES-like protein</fullName>
    </submittedName>
</protein>
<dbReference type="GeneID" id="28821475"/>
<dbReference type="EMBL" id="KQ947411">
    <property type="protein sequence ID" value="KUJ19384.1"/>
    <property type="molecule type" value="Genomic_DNA"/>
</dbReference>
<reference evidence="4 5" key="1">
    <citation type="submission" date="2015-10" db="EMBL/GenBank/DDBJ databases">
        <title>Full genome of DAOMC 229536 Phialocephala scopiformis, a fungal endophyte of spruce producing the potent anti-insectan compound rugulosin.</title>
        <authorList>
            <consortium name="DOE Joint Genome Institute"/>
            <person name="Walker A.K."/>
            <person name="Frasz S.L."/>
            <person name="Seifert K.A."/>
            <person name="Miller J.D."/>
            <person name="Mondo S.J."/>
            <person name="Labutti K."/>
            <person name="Lipzen A."/>
            <person name="Dockter R."/>
            <person name="Kennedy M."/>
            <person name="Grigoriev I.V."/>
            <person name="Spatafora J.W."/>
        </authorList>
    </citation>
    <scope>NUCLEOTIDE SEQUENCE [LARGE SCALE GENOMIC DNA]</scope>
    <source>
        <strain evidence="4 5">CBS 120377</strain>
    </source>
</reference>
<evidence type="ECO:0000259" key="3">
    <source>
        <dbReference type="SMART" id="SM00829"/>
    </source>
</evidence>
<keyword evidence="2" id="KW-0560">Oxidoreductase</keyword>
<sequence length="386" mass="40659">MQFLLHWLSWTGYQLNTGSGNEYQSEQVIGFPPSQAAKPRNYAALIPSEKAQLEVAGIPYPECGDDELIIKNHVVGVNPIDWKVQSGGFGLEYPVVMGEDVAGEILEVGTNAKHNFHVGQRVMAHTVGFDKGSSYGGFQLYPVLRAAITSPIPDDLSFTEAAVLPLSISTAAAGLFMNATLGLNSPKTDTIFSLPSTHVADNPVLLLWGGSSSVGSSVIQLASAAGYTVITTSSSSNFKYCKELGAAHVLDYHDPEVVPKLINLLKGNKVVGAYDAIGSVTTVLQCASVLEALGGGKISSVGAAPSNLPPKVTLARISGGALEPREPTVAMEVWGTYVPWALKSGRLLPRPKALIVGKGLENVQKGLDRQKEGVSAKKVVIAGLAK</sequence>
<accession>A0A194XGX6</accession>
<dbReference type="CDD" id="cd08249">
    <property type="entry name" value="enoyl_reductase_like"/>
    <property type="match status" value="1"/>
</dbReference>
<dbReference type="Pfam" id="PF08240">
    <property type="entry name" value="ADH_N"/>
    <property type="match status" value="1"/>
</dbReference>
<evidence type="ECO:0000313" key="4">
    <source>
        <dbReference type="EMBL" id="KUJ19384.1"/>
    </source>
</evidence>
<name>A0A194XGX6_MOLSC</name>
<dbReference type="InParanoid" id="A0A194XGX6"/>
<dbReference type="Gene3D" id="3.90.180.10">
    <property type="entry name" value="Medium-chain alcohol dehydrogenases, catalytic domain"/>
    <property type="match status" value="1"/>
</dbReference>
<dbReference type="Proteomes" id="UP000070700">
    <property type="component" value="Unassembled WGS sequence"/>
</dbReference>
<proteinExistence type="inferred from homology"/>
<dbReference type="PANTHER" id="PTHR45348">
    <property type="entry name" value="HYPOTHETICAL OXIDOREDUCTASE (EUROFUNG)"/>
    <property type="match status" value="1"/>
</dbReference>
<dbReference type="InterPro" id="IPR011032">
    <property type="entry name" value="GroES-like_sf"/>
</dbReference>